<proteinExistence type="predicted"/>
<keyword evidence="3" id="KW-1185">Reference proteome</keyword>
<comment type="caution">
    <text evidence="2">The sequence shown here is derived from an EMBL/GenBank/DDBJ whole genome shotgun (WGS) entry which is preliminary data.</text>
</comment>
<dbReference type="PROSITE" id="PS51257">
    <property type="entry name" value="PROKAR_LIPOPROTEIN"/>
    <property type="match status" value="1"/>
</dbReference>
<sequence>MRHTTIVPLITSLVLTLGLTACGGKKDEAAKGEAKADGGAAKSDEAKADGGEAKADGGEAKPAAAVSGAVPKGRGAADNDKTVLAALAGLEACKLNMEEEDIDECEGYDKFSDALVAAEEKDAKAVDRTLINLLGDDKEVVRFAAADLLGDTWEEDEALIGTMLAALGAEKNVAVAKEIAYAINSGVDSEKLYGKFLPNLQAALVQVTEYDVFDTLYPHVSDCADAKACGGLLVAVAKGGAALDVRSYAAGEALDLEHYDAEACKAAAALVPELSKQPVPKDDDDSVEFFPQEDAGELIDGLGELQIGDDEAKAETCAAVIPGMIDALMPQVTDGTIHEDVVDAVLYLGDDGVKKADYMDKVKAFATAVEGSAKITNKDIKEEAKNALEDWKEG</sequence>
<evidence type="ECO:0000313" key="3">
    <source>
        <dbReference type="Proteomes" id="UP000005801"/>
    </source>
</evidence>
<reference evidence="2 3" key="1">
    <citation type="submission" date="2007-06" db="EMBL/GenBank/DDBJ databases">
        <authorList>
            <person name="Shimkets L."/>
            <person name="Ferriera S."/>
            <person name="Johnson J."/>
            <person name="Kravitz S."/>
            <person name="Beeson K."/>
            <person name="Sutton G."/>
            <person name="Rogers Y.-H."/>
            <person name="Friedman R."/>
            <person name="Frazier M."/>
            <person name="Venter J.C."/>
        </authorList>
    </citation>
    <scope>NUCLEOTIDE SEQUENCE [LARGE SCALE GENOMIC DNA]</scope>
    <source>
        <strain evidence="2 3">SIR-1</strain>
    </source>
</reference>
<organism evidence="2 3">
    <name type="scientific">Plesiocystis pacifica SIR-1</name>
    <dbReference type="NCBI Taxonomy" id="391625"/>
    <lineage>
        <taxon>Bacteria</taxon>
        <taxon>Pseudomonadati</taxon>
        <taxon>Myxococcota</taxon>
        <taxon>Polyangia</taxon>
        <taxon>Nannocystales</taxon>
        <taxon>Nannocystaceae</taxon>
        <taxon>Plesiocystis</taxon>
    </lineage>
</organism>
<dbReference type="EMBL" id="ABCS01000068">
    <property type="protein sequence ID" value="EDM76278.1"/>
    <property type="molecule type" value="Genomic_DNA"/>
</dbReference>
<feature type="region of interest" description="Disordered" evidence="1">
    <location>
        <begin position="30"/>
        <end position="62"/>
    </location>
</feature>
<protein>
    <recommendedName>
        <fullName evidence="4">HEAT repeat domain-containing protein</fullName>
    </recommendedName>
</protein>
<gene>
    <name evidence="2" type="ORF">PPSIR1_07797</name>
</gene>
<dbReference type="RefSeq" id="WP_006974545.1">
    <property type="nucleotide sequence ID" value="NZ_ABCS01000068.1"/>
</dbReference>
<name>A6GCV4_9BACT</name>
<dbReference type="Proteomes" id="UP000005801">
    <property type="component" value="Unassembled WGS sequence"/>
</dbReference>
<evidence type="ECO:0008006" key="4">
    <source>
        <dbReference type="Google" id="ProtNLM"/>
    </source>
</evidence>
<evidence type="ECO:0000313" key="2">
    <source>
        <dbReference type="EMBL" id="EDM76278.1"/>
    </source>
</evidence>
<accession>A6GCV4</accession>
<feature type="compositionally biased region" description="Basic and acidic residues" evidence="1">
    <location>
        <begin position="30"/>
        <end position="59"/>
    </location>
</feature>
<evidence type="ECO:0000256" key="1">
    <source>
        <dbReference type="SAM" id="MobiDB-lite"/>
    </source>
</evidence>
<dbReference type="AlphaFoldDB" id="A6GCV4"/>